<gene>
    <name evidence="1" type="ORF">I542_3761</name>
</gene>
<dbReference type="EMBL" id="JAOH01000002">
    <property type="protein sequence ID" value="EUA63604.1"/>
    <property type="molecule type" value="Genomic_DNA"/>
</dbReference>
<evidence type="ECO:0000313" key="2">
    <source>
        <dbReference type="Proteomes" id="UP000021210"/>
    </source>
</evidence>
<dbReference type="AlphaFoldDB" id="A0A829QKC7"/>
<proteinExistence type="predicted"/>
<name>A0A829QKC7_9MYCO</name>
<evidence type="ECO:0000313" key="1">
    <source>
        <dbReference type="EMBL" id="EUA63604.1"/>
    </source>
</evidence>
<accession>A0A829QKC7</accession>
<dbReference type="Proteomes" id="UP000021210">
    <property type="component" value="Unassembled WGS sequence"/>
</dbReference>
<reference evidence="1 2" key="1">
    <citation type="submission" date="2013-12" db="EMBL/GenBank/DDBJ databases">
        <authorList>
            <person name="Zelazny A."/>
            <person name="Olivier K."/>
            <person name="Holland S."/>
            <person name="Lenaerts A."/>
            <person name="Ordway D."/>
            <person name="DeGroote M.A."/>
            <person name="Parker T."/>
            <person name="Sizemore C."/>
            <person name="Tallon L.J."/>
            <person name="Sadzewicz L.K."/>
            <person name="Sengamalay N."/>
            <person name="Fraser C.M."/>
            <person name="Hine E."/>
            <person name="Shefchek K.A."/>
            <person name="Das S.P."/>
            <person name="Tettelin H."/>
        </authorList>
    </citation>
    <scope>NUCLEOTIDE SEQUENCE [LARGE SCALE GENOMIC DNA]</scope>
    <source>
        <strain evidence="1 2">1948</strain>
    </source>
</reference>
<sequence>MNDIALQHICEVCGIQATLTPSQAFKAGWDYPPHMGTFAVIGPRVCPACPCTGTVWWAIAVDGLTLDMLSQAQCATVERILGEPGSIAVASPG</sequence>
<comment type="caution">
    <text evidence="1">The sequence shown here is derived from an EMBL/GenBank/DDBJ whole genome shotgun (WGS) entry which is preliminary data.</text>
</comment>
<organism evidence="1 2">
    <name type="scientific">Mycobacteroides abscessus 1948</name>
    <dbReference type="NCBI Taxonomy" id="1299323"/>
    <lineage>
        <taxon>Bacteria</taxon>
        <taxon>Bacillati</taxon>
        <taxon>Actinomycetota</taxon>
        <taxon>Actinomycetes</taxon>
        <taxon>Mycobacteriales</taxon>
        <taxon>Mycobacteriaceae</taxon>
        <taxon>Mycobacteroides</taxon>
        <taxon>Mycobacteroides abscessus</taxon>
    </lineage>
</organism>
<protein>
    <submittedName>
        <fullName evidence="1">Uncharacterized protein</fullName>
    </submittedName>
</protein>